<dbReference type="InParanoid" id="A0A317XTP5"/>
<evidence type="ECO:0000313" key="3">
    <source>
        <dbReference type="Proteomes" id="UP000246740"/>
    </source>
</evidence>
<feature type="transmembrane region" description="Helical" evidence="1">
    <location>
        <begin position="6"/>
        <end position="25"/>
    </location>
</feature>
<keyword evidence="1" id="KW-0472">Membrane</keyword>
<proteinExistence type="predicted"/>
<dbReference type="EMBL" id="KZ819190">
    <property type="protein sequence ID" value="PWZ01462.1"/>
    <property type="molecule type" value="Genomic_DNA"/>
</dbReference>
<organism evidence="2 3">
    <name type="scientific">Testicularia cyperi</name>
    <dbReference type="NCBI Taxonomy" id="1882483"/>
    <lineage>
        <taxon>Eukaryota</taxon>
        <taxon>Fungi</taxon>
        <taxon>Dikarya</taxon>
        <taxon>Basidiomycota</taxon>
        <taxon>Ustilaginomycotina</taxon>
        <taxon>Ustilaginomycetes</taxon>
        <taxon>Ustilaginales</taxon>
        <taxon>Anthracoideaceae</taxon>
        <taxon>Testicularia</taxon>
    </lineage>
</organism>
<keyword evidence="1" id="KW-1133">Transmembrane helix</keyword>
<gene>
    <name evidence="2" type="ORF">BCV70DRAFT_74326</name>
</gene>
<protein>
    <submittedName>
        <fullName evidence="2">Uncharacterized protein</fullName>
    </submittedName>
</protein>
<sequence length="123" mass="14330">MTFPFVPPLLVFYFFFYFFLVHKEVTKLGCVRKRQPSPCVRWRETRFGGAATRLPKRESGKLVEAKFRSAPTKVGLFRRPSKWSYARACESWSGFQWSQSVPGALQSASKRRLLTSRLRDFSV</sequence>
<keyword evidence="3" id="KW-1185">Reference proteome</keyword>
<keyword evidence="1" id="KW-0812">Transmembrane</keyword>
<evidence type="ECO:0000256" key="1">
    <source>
        <dbReference type="SAM" id="Phobius"/>
    </source>
</evidence>
<reference evidence="2 3" key="1">
    <citation type="journal article" date="2018" name="Mol. Biol. Evol.">
        <title>Broad Genomic Sampling Reveals a Smut Pathogenic Ancestry of the Fungal Clade Ustilaginomycotina.</title>
        <authorList>
            <person name="Kijpornyongpan T."/>
            <person name="Mondo S.J."/>
            <person name="Barry K."/>
            <person name="Sandor L."/>
            <person name="Lee J."/>
            <person name="Lipzen A."/>
            <person name="Pangilinan J."/>
            <person name="LaButti K."/>
            <person name="Hainaut M."/>
            <person name="Henrissat B."/>
            <person name="Grigoriev I.V."/>
            <person name="Spatafora J.W."/>
            <person name="Aime M.C."/>
        </authorList>
    </citation>
    <scope>NUCLEOTIDE SEQUENCE [LARGE SCALE GENOMIC DNA]</scope>
    <source>
        <strain evidence="2 3">MCA 3645</strain>
    </source>
</reference>
<evidence type="ECO:0000313" key="2">
    <source>
        <dbReference type="EMBL" id="PWZ01462.1"/>
    </source>
</evidence>
<name>A0A317XTP5_9BASI</name>
<accession>A0A317XTP5</accession>
<dbReference type="AlphaFoldDB" id="A0A317XTP5"/>
<dbReference type="Proteomes" id="UP000246740">
    <property type="component" value="Unassembled WGS sequence"/>
</dbReference>